<dbReference type="InterPro" id="IPR006224">
    <property type="entry name" value="PsdUridine_synth_RluA-like_CS"/>
</dbReference>
<evidence type="ECO:0000256" key="2">
    <source>
        <dbReference type="ARBA" id="ARBA00023235"/>
    </source>
</evidence>
<accession>A0A517P176</accession>
<feature type="region of interest" description="Disordered" evidence="4">
    <location>
        <begin position="350"/>
        <end position="378"/>
    </location>
</feature>
<keyword evidence="7" id="KW-1185">Reference proteome</keyword>
<name>A0A517P176_9BACT</name>
<gene>
    <name evidence="6" type="primary">rluD_2</name>
    <name evidence="6" type="ORF">K239x_51430</name>
</gene>
<dbReference type="PROSITE" id="PS01129">
    <property type="entry name" value="PSI_RLU"/>
    <property type="match status" value="1"/>
</dbReference>
<dbReference type="Gene3D" id="3.30.2350.10">
    <property type="entry name" value="Pseudouridine synthase"/>
    <property type="match status" value="1"/>
</dbReference>
<dbReference type="Gene3D" id="3.10.290.10">
    <property type="entry name" value="RNA-binding S4 domain"/>
    <property type="match status" value="1"/>
</dbReference>
<evidence type="ECO:0000256" key="3">
    <source>
        <dbReference type="PROSITE-ProRule" id="PRU00182"/>
    </source>
</evidence>
<feature type="domain" description="Pseudouridine synthase RsuA/RluA-like" evidence="5">
    <location>
        <begin position="140"/>
        <end position="291"/>
    </location>
</feature>
<organism evidence="6 7">
    <name type="scientific">Stieleria marina</name>
    <dbReference type="NCBI Taxonomy" id="1930275"/>
    <lineage>
        <taxon>Bacteria</taxon>
        <taxon>Pseudomonadati</taxon>
        <taxon>Planctomycetota</taxon>
        <taxon>Planctomycetia</taxon>
        <taxon>Pirellulales</taxon>
        <taxon>Pirellulaceae</taxon>
        <taxon>Stieleria</taxon>
    </lineage>
</organism>
<dbReference type="EMBL" id="CP036526">
    <property type="protein sequence ID" value="QDT13126.1"/>
    <property type="molecule type" value="Genomic_DNA"/>
</dbReference>
<keyword evidence="3" id="KW-0694">RNA-binding</keyword>
<dbReference type="SUPFAM" id="SSF55120">
    <property type="entry name" value="Pseudouridine synthase"/>
    <property type="match status" value="1"/>
</dbReference>
<evidence type="ECO:0000259" key="5">
    <source>
        <dbReference type="Pfam" id="PF00849"/>
    </source>
</evidence>
<reference evidence="6 7" key="1">
    <citation type="submission" date="2019-02" db="EMBL/GenBank/DDBJ databases">
        <title>Deep-cultivation of Planctomycetes and their phenomic and genomic characterization uncovers novel biology.</title>
        <authorList>
            <person name="Wiegand S."/>
            <person name="Jogler M."/>
            <person name="Boedeker C."/>
            <person name="Pinto D."/>
            <person name="Vollmers J."/>
            <person name="Rivas-Marin E."/>
            <person name="Kohn T."/>
            <person name="Peeters S.H."/>
            <person name="Heuer A."/>
            <person name="Rast P."/>
            <person name="Oberbeckmann S."/>
            <person name="Bunk B."/>
            <person name="Jeske O."/>
            <person name="Meyerdierks A."/>
            <person name="Storesund J.E."/>
            <person name="Kallscheuer N."/>
            <person name="Luecker S."/>
            <person name="Lage O.M."/>
            <person name="Pohl T."/>
            <person name="Merkel B.J."/>
            <person name="Hornburger P."/>
            <person name="Mueller R.-W."/>
            <person name="Bruemmer F."/>
            <person name="Labrenz M."/>
            <person name="Spormann A.M."/>
            <person name="Op den Camp H."/>
            <person name="Overmann J."/>
            <person name="Amann R."/>
            <person name="Jetten M.S.M."/>
            <person name="Mascher T."/>
            <person name="Medema M.H."/>
            <person name="Devos D.P."/>
            <person name="Kaster A.-K."/>
            <person name="Ovreas L."/>
            <person name="Rohde M."/>
            <person name="Galperin M.Y."/>
            <person name="Jogler C."/>
        </authorList>
    </citation>
    <scope>NUCLEOTIDE SEQUENCE [LARGE SCALE GENOMIC DNA]</scope>
    <source>
        <strain evidence="6 7">K23_9</strain>
    </source>
</reference>
<dbReference type="GO" id="GO:0000455">
    <property type="term" value="P:enzyme-directed rRNA pseudouridine synthesis"/>
    <property type="evidence" value="ECO:0007669"/>
    <property type="project" value="TreeGrafter"/>
</dbReference>
<dbReference type="SUPFAM" id="SSF55174">
    <property type="entry name" value="Alpha-L RNA-binding motif"/>
    <property type="match status" value="1"/>
</dbReference>
<dbReference type="InterPro" id="IPR020103">
    <property type="entry name" value="PsdUridine_synth_cat_dom_sf"/>
</dbReference>
<dbReference type="GO" id="GO:0160140">
    <property type="term" value="F:23S rRNA pseudouridine(1911/1915/1917) synthase activity"/>
    <property type="evidence" value="ECO:0007669"/>
    <property type="project" value="UniProtKB-EC"/>
</dbReference>
<dbReference type="GO" id="GO:0003723">
    <property type="term" value="F:RNA binding"/>
    <property type="evidence" value="ECO:0007669"/>
    <property type="project" value="UniProtKB-KW"/>
</dbReference>
<evidence type="ECO:0000256" key="1">
    <source>
        <dbReference type="ARBA" id="ARBA00010876"/>
    </source>
</evidence>
<dbReference type="PANTHER" id="PTHR21600:SF44">
    <property type="entry name" value="RIBOSOMAL LARGE SUBUNIT PSEUDOURIDINE SYNTHASE D"/>
    <property type="match status" value="1"/>
</dbReference>
<dbReference type="CDD" id="cd02869">
    <property type="entry name" value="PseudoU_synth_RluA_like"/>
    <property type="match status" value="1"/>
</dbReference>
<dbReference type="Proteomes" id="UP000319817">
    <property type="component" value="Chromosome"/>
</dbReference>
<comment type="similarity">
    <text evidence="1">Belongs to the pseudouridine synthase RluA family.</text>
</comment>
<dbReference type="InterPro" id="IPR050188">
    <property type="entry name" value="RluA_PseudoU_synthase"/>
</dbReference>
<dbReference type="AlphaFoldDB" id="A0A517P176"/>
<sequence length="378" mass="42512">MLKPNPRKPACNSRHCRVLNADFQSHSNFSLLADIFEPVSLRADTSEMAYKTLTAVADEKSASRVDLFVRDLSELPRSQVRGLFDHGCVMINDAPCDSINQSLSPGDRVAVCYDPHRRYKEKKRTWDDRTFQIVHEDDFLIVVDKAAGTLTVPTDNDDPNTLVDRVSTYLNHSRRNKVAWVVHRLDRDVSGLVVFAKQELISTAMVDQFKRLVPTRGYTAIVAGVIKEEGGAFEPLEVPSKNPRGRSELVQEEIKETPTQFKVLSRHQDTTVVEILLDSGQRNSIRVQFAAAGHPILGDRRCNSDDAIHPRWIRKRIALHARTLSFVHPVSENVMAFDSPLPTAMKKFVAGSKNEGKPTVQPNSEPASPWEKAKRSQK</sequence>
<dbReference type="PROSITE" id="PS50889">
    <property type="entry name" value="S4"/>
    <property type="match status" value="1"/>
</dbReference>
<dbReference type="PANTHER" id="PTHR21600">
    <property type="entry name" value="MITOCHONDRIAL RNA PSEUDOURIDINE SYNTHASE"/>
    <property type="match status" value="1"/>
</dbReference>
<proteinExistence type="inferred from homology"/>
<evidence type="ECO:0000313" key="7">
    <source>
        <dbReference type="Proteomes" id="UP000319817"/>
    </source>
</evidence>
<protein>
    <submittedName>
        <fullName evidence="6">Ribosomal large subunit pseudouridine synthase D</fullName>
        <ecNumber evidence="6">5.4.99.23</ecNumber>
    </submittedName>
</protein>
<dbReference type="InterPro" id="IPR006145">
    <property type="entry name" value="PsdUridine_synth_RsuA/RluA"/>
</dbReference>
<evidence type="ECO:0000313" key="6">
    <source>
        <dbReference type="EMBL" id="QDT13126.1"/>
    </source>
</evidence>
<dbReference type="CDD" id="cd00165">
    <property type="entry name" value="S4"/>
    <property type="match status" value="1"/>
</dbReference>
<dbReference type="Pfam" id="PF00849">
    <property type="entry name" value="PseudoU_synth_2"/>
    <property type="match status" value="1"/>
</dbReference>
<dbReference type="EC" id="5.4.99.23" evidence="6"/>
<keyword evidence="2 6" id="KW-0413">Isomerase</keyword>
<evidence type="ECO:0000256" key="4">
    <source>
        <dbReference type="SAM" id="MobiDB-lite"/>
    </source>
</evidence>
<dbReference type="InterPro" id="IPR036986">
    <property type="entry name" value="S4_RNA-bd_sf"/>
</dbReference>